<gene>
    <name evidence="5" type="ORF">CLV43_11937</name>
</gene>
<feature type="domain" description="PAC" evidence="2">
    <location>
        <begin position="229"/>
        <end position="281"/>
    </location>
</feature>
<dbReference type="PANTHER" id="PTHR44757">
    <property type="entry name" value="DIGUANYLATE CYCLASE DGCP"/>
    <property type="match status" value="1"/>
</dbReference>
<dbReference type="SUPFAM" id="SSF55785">
    <property type="entry name" value="PYP-like sensor domain (PAS domain)"/>
    <property type="match status" value="1"/>
</dbReference>
<dbReference type="Gene3D" id="3.30.70.270">
    <property type="match status" value="1"/>
</dbReference>
<dbReference type="Pfam" id="PF00563">
    <property type="entry name" value="EAL"/>
    <property type="match status" value="1"/>
</dbReference>
<keyword evidence="6" id="KW-1185">Reference proteome</keyword>
<evidence type="ECO:0000259" key="1">
    <source>
        <dbReference type="PROSITE" id="PS50112"/>
    </source>
</evidence>
<dbReference type="PROSITE" id="PS50887">
    <property type="entry name" value="GGDEF"/>
    <property type="match status" value="1"/>
</dbReference>
<organism evidence="5 6">
    <name type="scientific">Umezawaea tangerina</name>
    <dbReference type="NCBI Taxonomy" id="84725"/>
    <lineage>
        <taxon>Bacteria</taxon>
        <taxon>Bacillati</taxon>
        <taxon>Actinomycetota</taxon>
        <taxon>Actinomycetes</taxon>
        <taxon>Pseudonocardiales</taxon>
        <taxon>Pseudonocardiaceae</taxon>
        <taxon>Umezawaea</taxon>
    </lineage>
</organism>
<dbReference type="InterPro" id="IPR001610">
    <property type="entry name" value="PAC"/>
</dbReference>
<dbReference type="PROSITE" id="PS50112">
    <property type="entry name" value="PAS"/>
    <property type="match status" value="1"/>
</dbReference>
<sequence>MSTIRGPEHSADGAPSEVDLARPALGERWAKSLARTAYSPMARRRIRRELDAHVAALVALLRAEEFTADPAGSVGDWLVASRYTGQRSLQATVDLLGPALRTDPALTAVPDLADRVTFVLSALSAGYANAVRNQIFEEQEKVRNSLLLTLTETQQELHDSEARFRQVFASSAAGIAILDLPGDLVEVNPALVRMLGHEADVPDEVFTPDDLAELRTSCHRMLVAMEESSRFEHRFTGAGGEEIWANVVLSVVRDSDDRPKYYVAVTEDVTDQRRLREYLRFQALHDVLTGLPNWQSFLPHLEKVLGGLRVPDTITLCYLDVDSMAIINDGLGYHAGDRVLTEIARRLTAVVSSETAMVARAGGDEFVILVKDSPTTPSISQLAEAVDTALAAPITIDGHRSTAVSACMGFVRTSARGTDAATLVRQAHSTLRGAERKGKRQWAYYDHDQDKINRPRLVLLAALPGALATGDIYTEFQPVDNTATIANLRWELQDDTVLHHTDCLDHADELGHTIPLAHALLTQACTRASEDPDSLPVLVRLSPEYTRDPDLTRTIGTILTTTGLPPNHLWLSLSLQGMTDVEGEDNLAVLKDMDVHVLLHDLTGNTEELSIVEQHTPHAVILAPTPDSKIAKAATAALIPLLHETGALVIAEESTPDQSKWYRSIGVDLLLPTQPAPDEY</sequence>
<dbReference type="InterPro" id="IPR001633">
    <property type="entry name" value="EAL_dom"/>
</dbReference>
<dbReference type="GO" id="GO:0006355">
    <property type="term" value="P:regulation of DNA-templated transcription"/>
    <property type="evidence" value="ECO:0007669"/>
    <property type="project" value="InterPro"/>
</dbReference>
<dbReference type="CDD" id="cd00130">
    <property type="entry name" value="PAS"/>
    <property type="match status" value="1"/>
</dbReference>
<dbReference type="InterPro" id="IPR000160">
    <property type="entry name" value="GGDEF_dom"/>
</dbReference>
<dbReference type="PROSITE" id="PS50113">
    <property type="entry name" value="PAC"/>
    <property type="match status" value="1"/>
</dbReference>
<evidence type="ECO:0000259" key="2">
    <source>
        <dbReference type="PROSITE" id="PS50113"/>
    </source>
</evidence>
<dbReference type="Pfam" id="PF00990">
    <property type="entry name" value="GGDEF"/>
    <property type="match status" value="1"/>
</dbReference>
<feature type="domain" description="GGDEF" evidence="4">
    <location>
        <begin position="312"/>
        <end position="447"/>
    </location>
</feature>
<comment type="caution">
    <text evidence="5">The sequence shown here is derived from an EMBL/GenBank/DDBJ whole genome shotgun (WGS) entry which is preliminary data.</text>
</comment>
<dbReference type="Pfam" id="PF00989">
    <property type="entry name" value="PAS"/>
    <property type="match status" value="1"/>
</dbReference>
<dbReference type="SUPFAM" id="SSF55073">
    <property type="entry name" value="Nucleotide cyclase"/>
    <property type="match status" value="1"/>
</dbReference>
<dbReference type="InterPro" id="IPR000700">
    <property type="entry name" value="PAS-assoc_C"/>
</dbReference>
<dbReference type="RefSeq" id="WP_106195785.1">
    <property type="nucleotide sequence ID" value="NZ_PVTF01000019.1"/>
</dbReference>
<dbReference type="InterPro" id="IPR035965">
    <property type="entry name" value="PAS-like_dom_sf"/>
</dbReference>
<evidence type="ECO:0000259" key="3">
    <source>
        <dbReference type="PROSITE" id="PS50883"/>
    </source>
</evidence>
<feature type="domain" description="PAS" evidence="1">
    <location>
        <begin position="160"/>
        <end position="200"/>
    </location>
</feature>
<dbReference type="NCBIfam" id="TIGR00254">
    <property type="entry name" value="GGDEF"/>
    <property type="match status" value="1"/>
</dbReference>
<evidence type="ECO:0000313" key="5">
    <source>
        <dbReference type="EMBL" id="PRY33730.1"/>
    </source>
</evidence>
<dbReference type="OrthoDB" id="3650540at2"/>
<dbReference type="PANTHER" id="PTHR44757:SF2">
    <property type="entry name" value="BIOFILM ARCHITECTURE MAINTENANCE PROTEIN MBAA"/>
    <property type="match status" value="1"/>
</dbReference>
<evidence type="ECO:0000259" key="4">
    <source>
        <dbReference type="PROSITE" id="PS50887"/>
    </source>
</evidence>
<dbReference type="NCBIfam" id="TIGR00229">
    <property type="entry name" value="sensory_box"/>
    <property type="match status" value="1"/>
</dbReference>
<dbReference type="SUPFAM" id="SSF141868">
    <property type="entry name" value="EAL domain-like"/>
    <property type="match status" value="1"/>
</dbReference>
<dbReference type="PROSITE" id="PS50883">
    <property type="entry name" value="EAL"/>
    <property type="match status" value="1"/>
</dbReference>
<dbReference type="InterPro" id="IPR000014">
    <property type="entry name" value="PAS"/>
</dbReference>
<dbReference type="EMBL" id="PVTF01000019">
    <property type="protein sequence ID" value="PRY33730.1"/>
    <property type="molecule type" value="Genomic_DNA"/>
</dbReference>
<dbReference type="Proteomes" id="UP000239494">
    <property type="component" value="Unassembled WGS sequence"/>
</dbReference>
<dbReference type="InterPro" id="IPR052155">
    <property type="entry name" value="Biofilm_reg_signaling"/>
</dbReference>
<evidence type="ECO:0000313" key="6">
    <source>
        <dbReference type="Proteomes" id="UP000239494"/>
    </source>
</evidence>
<dbReference type="CDD" id="cd01949">
    <property type="entry name" value="GGDEF"/>
    <property type="match status" value="1"/>
</dbReference>
<dbReference type="SMART" id="SM00052">
    <property type="entry name" value="EAL"/>
    <property type="match status" value="1"/>
</dbReference>
<proteinExistence type="predicted"/>
<dbReference type="InterPro" id="IPR029787">
    <property type="entry name" value="Nucleotide_cyclase"/>
</dbReference>
<dbReference type="InterPro" id="IPR013767">
    <property type="entry name" value="PAS_fold"/>
</dbReference>
<dbReference type="Gene3D" id="3.20.20.450">
    <property type="entry name" value="EAL domain"/>
    <property type="match status" value="1"/>
</dbReference>
<dbReference type="InterPro" id="IPR043128">
    <property type="entry name" value="Rev_trsase/Diguanyl_cyclase"/>
</dbReference>
<dbReference type="SMART" id="SM00086">
    <property type="entry name" value="PAC"/>
    <property type="match status" value="1"/>
</dbReference>
<name>A0A2T0SJZ2_9PSEU</name>
<accession>A0A2T0SJZ2</accession>
<dbReference type="SMART" id="SM00091">
    <property type="entry name" value="PAS"/>
    <property type="match status" value="1"/>
</dbReference>
<dbReference type="SMART" id="SM00267">
    <property type="entry name" value="GGDEF"/>
    <property type="match status" value="1"/>
</dbReference>
<reference evidence="5 6" key="1">
    <citation type="submission" date="2018-03" db="EMBL/GenBank/DDBJ databases">
        <title>Genomic Encyclopedia of Archaeal and Bacterial Type Strains, Phase II (KMG-II): from individual species to whole genera.</title>
        <authorList>
            <person name="Goeker M."/>
        </authorList>
    </citation>
    <scope>NUCLEOTIDE SEQUENCE [LARGE SCALE GENOMIC DNA]</scope>
    <source>
        <strain evidence="5 6">DSM 44720</strain>
    </source>
</reference>
<protein>
    <submittedName>
        <fullName evidence="5">PAS domain S-box-containing protein/diguanylate cyclase (GGDEF)-like protein</fullName>
    </submittedName>
</protein>
<feature type="domain" description="EAL" evidence="3">
    <location>
        <begin position="456"/>
        <end position="680"/>
    </location>
</feature>
<dbReference type="Gene3D" id="3.30.450.20">
    <property type="entry name" value="PAS domain"/>
    <property type="match status" value="1"/>
</dbReference>
<dbReference type="AlphaFoldDB" id="A0A2T0SJZ2"/>
<dbReference type="InterPro" id="IPR035919">
    <property type="entry name" value="EAL_sf"/>
</dbReference>